<evidence type="ECO:0000256" key="1">
    <source>
        <dbReference type="ARBA" id="ARBA00004123"/>
    </source>
</evidence>
<comment type="caution">
    <text evidence="9">The sequence shown here is derived from an EMBL/GenBank/DDBJ whole genome shotgun (WGS) entry which is preliminary data.</text>
</comment>
<keyword evidence="2" id="KW-0677">Repeat</keyword>
<comment type="similarity">
    <text evidence="6">Belongs to the MS5 protein family.</text>
</comment>
<dbReference type="SUPFAM" id="SSF48452">
    <property type="entry name" value="TPR-like"/>
    <property type="match status" value="1"/>
</dbReference>
<dbReference type="OrthoDB" id="1620277at2759"/>
<evidence type="ECO:0000313" key="9">
    <source>
        <dbReference type="EMBL" id="KAF5733616.1"/>
    </source>
</evidence>
<dbReference type="PANTHER" id="PTHR36326">
    <property type="entry name" value="PROTEIN POLLENLESS 3-LIKE 2"/>
    <property type="match status" value="1"/>
</dbReference>
<keyword evidence="5" id="KW-0539">Nucleus</keyword>
<evidence type="ECO:0000256" key="6">
    <source>
        <dbReference type="ARBA" id="ARBA00025750"/>
    </source>
</evidence>
<dbReference type="Proteomes" id="UP000593562">
    <property type="component" value="Unassembled WGS sequence"/>
</dbReference>
<name>A0A7J7CHW7_TRIWF</name>
<dbReference type="SMART" id="SM00028">
    <property type="entry name" value="TPR"/>
    <property type="match status" value="1"/>
</dbReference>
<keyword evidence="10" id="KW-1185">Reference proteome</keyword>
<evidence type="ECO:0000256" key="4">
    <source>
        <dbReference type="ARBA" id="ARBA00023054"/>
    </source>
</evidence>
<comment type="subcellular location">
    <subcellularLocation>
        <location evidence="1">Nucleus</location>
    </subcellularLocation>
</comment>
<dbReference type="Gene3D" id="1.25.40.10">
    <property type="entry name" value="Tetratricopeptide repeat domain"/>
    <property type="match status" value="1"/>
</dbReference>
<dbReference type="EMBL" id="JAAARO010000016">
    <property type="protein sequence ID" value="KAF5733616.1"/>
    <property type="molecule type" value="Genomic_DNA"/>
</dbReference>
<feature type="repeat" description="TPR" evidence="7">
    <location>
        <begin position="178"/>
        <end position="211"/>
    </location>
</feature>
<accession>A0A7J7CHW7</accession>
<evidence type="ECO:0000256" key="3">
    <source>
        <dbReference type="ARBA" id="ARBA00022803"/>
    </source>
</evidence>
<dbReference type="InParanoid" id="A0A7J7CHW7"/>
<proteinExistence type="inferred from homology"/>
<protein>
    <submittedName>
        <fullName evidence="9">Uncharacterized protein</fullName>
    </submittedName>
</protein>
<dbReference type="AlphaFoldDB" id="A0A7J7CHW7"/>
<evidence type="ECO:0000256" key="8">
    <source>
        <dbReference type="SAM" id="MobiDB-lite"/>
    </source>
</evidence>
<gene>
    <name evidence="9" type="ORF">HS088_TW16G00056</name>
</gene>
<evidence type="ECO:0000256" key="7">
    <source>
        <dbReference type="PROSITE-ProRule" id="PRU00339"/>
    </source>
</evidence>
<dbReference type="InterPro" id="IPR019734">
    <property type="entry name" value="TPR_rpt"/>
</dbReference>
<feature type="region of interest" description="Disordered" evidence="8">
    <location>
        <begin position="273"/>
        <end position="299"/>
    </location>
</feature>
<feature type="region of interest" description="Disordered" evidence="8">
    <location>
        <begin position="503"/>
        <end position="529"/>
    </location>
</feature>
<organism evidence="9 10">
    <name type="scientific">Tripterygium wilfordii</name>
    <name type="common">Thunder God vine</name>
    <dbReference type="NCBI Taxonomy" id="458696"/>
    <lineage>
        <taxon>Eukaryota</taxon>
        <taxon>Viridiplantae</taxon>
        <taxon>Streptophyta</taxon>
        <taxon>Embryophyta</taxon>
        <taxon>Tracheophyta</taxon>
        <taxon>Spermatophyta</taxon>
        <taxon>Magnoliopsida</taxon>
        <taxon>eudicotyledons</taxon>
        <taxon>Gunneridae</taxon>
        <taxon>Pentapetalae</taxon>
        <taxon>rosids</taxon>
        <taxon>fabids</taxon>
        <taxon>Celastrales</taxon>
        <taxon>Celastraceae</taxon>
        <taxon>Tripterygium</taxon>
    </lineage>
</organism>
<dbReference type="InterPro" id="IPR011990">
    <property type="entry name" value="TPR-like_helical_dom_sf"/>
</dbReference>
<dbReference type="InterPro" id="IPR044961">
    <property type="entry name" value="MS5/SDI1"/>
</dbReference>
<evidence type="ECO:0000256" key="2">
    <source>
        <dbReference type="ARBA" id="ARBA00022737"/>
    </source>
</evidence>
<feature type="compositionally biased region" description="Basic and acidic residues" evidence="8">
    <location>
        <begin position="273"/>
        <end position="282"/>
    </location>
</feature>
<sequence>MSFQARGFYTPPASLKSRTTAPPEKSMTERKNVKKDLFHVVHKVPSGDSPYVRAKHVQLIEKDPSRAISMFWAAINAGDRVESALKDMAVSMKQLDRSDEAIEAIKSFRHLCPYESQESIYNVLVELYKRSGRVEEEIKVLQGKLKQIEEGIAFGGKRTKVARSQGRKIQITIEQDRSRILGNLAWAYMQQHNYGLAEQNYRKALLLEPDNNKECNLAVCLMHMNRVTEAKSLLESVRVASSNKEMDESYAKSFERAVQMLTDLESQSKLKLNPHEQEDGKLQRSFMSPRDGKLIHTSRNSNLCESLQKGAYTSPELMRKNSEALYTQPKRCLWGFNRDDQVITRRGEVNGSVNRKLSFQLTVNAESVTSHRIQNFNGQLQGGSSEKSCVRVQESDSGLPSAANGDSRQNSWRHIAQSKDEAATEPISQPKVKGDWKKTTWGNCDYVQVTRGSIIESNAQRIVNDSNLSCNLPVRPHNNTGGKLDQNSCDIVFGSITTWNAHPGGGEQQHSPKSSNAHHYISKDSKTKSWADMVEEDEEKELGGTNSTECVDDWKYEEQFNDENRNINMICGSSPSNRMENLSQRLEVFDLKDGYATSENFGSSRKPVARCSLRFREPESSDCYSATPKAKKGLNFGSYHSLKESPSSFEKNLDLKRRNRLQVFRDITPTPDSP</sequence>
<dbReference type="Pfam" id="PF00515">
    <property type="entry name" value="TPR_1"/>
    <property type="match status" value="1"/>
</dbReference>
<dbReference type="PROSITE" id="PS50005">
    <property type="entry name" value="TPR"/>
    <property type="match status" value="1"/>
</dbReference>
<dbReference type="PANTHER" id="PTHR36326:SF4">
    <property type="entry name" value="PROTEIN POLLENLESS 3-LIKE 1"/>
    <property type="match status" value="1"/>
</dbReference>
<dbReference type="GO" id="GO:0005634">
    <property type="term" value="C:nucleus"/>
    <property type="evidence" value="ECO:0007669"/>
    <property type="project" value="UniProtKB-SubCell"/>
</dbReference>
<feature type="compositionally biased region" description="Polar residues" evidence="8">
    <location>
        <begin position="508"/>
        <end position="517"/>
    </location>
</feature>
<keyword evidence="3 7" id="KW-0802">TPR repeat</keyword>
<reference evidence="9 10" key="1">
    <citation type="journal article" date="2020" name="Nat. Commun.">
        <title>Genome of Tripterygium wilfordii and identification of cytochrome P450 involved in triptolide biosynthesis.</title>
        <authorList>
            <person name="Tu L."/>
            <person name="Su P."/>
            <person name="Zhang Z."/>
            <person name="Gao L."/>
            <person name="Wang J."/>
            <person name="Hu T."/>
            <person name="Zhou J."/>
            <person name="Zhang Y."/>
            <person name="Zhao Y."/>
            <person name="Liu Y."/>
            <person name="Song Y."/>
            <person name="Tong Y."/>
            <person name="Lu Y."/>
            <person name="Yang J."/>
            <person name="Xu C."/>
            <person name="Jia M."/>
            <person name="Peters R.J."/>
            <person name="Huang L."/>
            <person name="Gao W."/>
        </authorList>
    </citation>
    <scope>NUCLEOTIDE SEQUENCE [LARGE SCALE GENOMIC DNA]</scope>
    <source>
        <strain evidence="10">cv. XIE 37</strain>
        <tissue evidence="9">Leaf</tissue>
    </source>
</reference>
<feature type="region of interest" description="Disordered" evidence="8">
    <location>
        <begin position="1"/>
        <end position="32"/>
    </location>
</feature>
<keyword evidence="4" id="KW-0175">Coiled coil</keyword>
<evidence type="ECO:0000256" key="5">
    <source>
        <dbReference type="ARBA" id="ARBA00023242"/>
    </source>
</evidence>
<evidence type="ECO:0000313" key="10">
    <source>
        <dbReference type="Proteomes" id="UP000593562"/>
    </source>
</evidence>